<evidence type="ECO:0000256" key="1">
    <source>
        <dbReference type="ARBA" id="ARBA00004651"/>
    </source>
</evidence>
<dbReference type="NCBIfam" id="NF008934">
    <property type="entry name" value="PRK12291.1"/>
    <property type="match status" value="1"/>
</dbReference>
<evidence type="ECO:0000256" key="9">
    <source>
        <dbReference type="ARBA" id="ARBA00023315"/>
    </source>
</evidence>
<keyword evidence="13" id="KW-1185">Reference proteome</keyword>
<dbReference type="GO" id="GO:0016746">
    <property type="term" value="F:acyltransferase activity"/>
    <property type="evidence" value="ECO:0007669"/>
    <property type="project" value="UniProtKB-KW"/>
</dbReference>
<dbReference type="InterPro" id="IPR059110">
    <property type="entry name" value="Lnt_campylobact"/>
</dbReference>
<evidence type="ECO:0000259" key="11">
    <source>
        <dbReference type="PROSITE" id="PS50263"/>
    </source>
</evidence>
<feature type="transmembrane region" description="Helical" evidence="10">
    <location>
        <begin position="49"/>
        <end position="67"/>
    </location>
</feature>
<keyword evidence="9 12" id="KW-0012">Acyltransferase</keyword>
<dbReference type="RefSeq" id="WP_212140404.1">
    <property type="nucleotide sequence ID" value="NZ_JAGSSW010000003.1"/>
</dbReference>
<protein>
    <submittedName>
        <fullName evidence="12">Apolipoprotein N-acyltransferase</fullName>
        <ecNumber evidence="12">2.3.1.-</ecNumber>
    </submittedName>
</protein>
<organism evidence="12 13">
    <name type="scientific">Campylobacter anatolicus</name>
    <dbReference type="NCBI Taxonomy" id="2829105"/>
    <lineage>
        <taxon>Bacteria</taxon>
        <taxon>Pseudomonadati</taxon>
        <taxon>Campylobacterota</taxon>
        <taxon>Epsilonproteobacteria</taxon>
        <taxon>Campylobacterales</taxon>
        <taxon>Campylobacteraceae</taxon>
        <taxon>Campylobacter</taxon>
    </lineage>
</organism>
<evidence type="ECO:0000256" key="5">
    <source>
        <dbReference type="ARBA" id="ARBA00022679"/>
    </source>
</evidence>
<feature type="transmembrane region" description="Helical" evidence="10">
    <location>
        <begin position="74"/>
        <end position="94"/>
    </location>
</feature>
<dbReference type="NCBIfam" id="TIGR00546">
    <property type="entry name" value="lnt"/>
    <property type="match status" value="1"/>
</dbReference>
<evidence type="ECO:0000256" key="3">
    <source>
        <dbReference type="ARBA" id="ARBA00022475"/>
    </source>
</evidence>
<evidence type="ECO:0000256" key="6">
    <source>
        <dbReference type="ARBA" id="ARBA00022692"/>
    </source>
</evidence>
<proteinExistence type="inferred from homology"/>
<keyword evidence="5 12" id="KW-0808">Transferase</keyword>
<keyword evidence="8 10" id="KW-0472">Membrane</keyword>
<dbReference type="SUPFAM" id="SSF56317">
    <property type="entry name" value="Carbon-nitrogen hydrolase"/>
    <property type="match status" value="1"/>
</dbReference>
<dbReference type="Proteomes" id="UP000682951">
    <property type="component" value="Unassembled WGS sequence"/>
</dbReference>
<comment type="similarity">
    <text evidence="2">Belongs to the CN hydrolase family. Apolipoprotein N-acyltransferase subfamily.</text>
</comment>
<evidence type="ECO:0000313" key="12">
    <source>
        <dbReference type="EMBL" id="MBR8463760.1"/>
    </source>
</evidence>
<feature type="transmembrane region" description="Helical" evidence="10">
    <location>
        <begin position="100"/>
        <end position="119"/>
    </location>
</feature>
<reference evidence="12 13" key="1">
    <citation type="submission" date="2021-04" db="EMBL/GenBank/DDBJ databases">
        <title>Molecular and phenotypic characterization and identification of bacterial isolates recovered from the Anatolian ground squirrels (Spermophilus xanthoprymnus) and which have the potential to form a new species in the Campylobacter genus.</title>
        <authorList>
            <person name="Aydin F."/>
            <person name="Abay S."/>
            <person name="Kayman T."/>
            <person name="Karakaya E."/>
            <person name="Mustak H.K."/>
            <person name="Mustak I.B."/>
            <person name="Bilgin N."/>
            <person name="Duzler A."/>
            <person name="Sahin O."/>
            <person name="Guran O."/>
            <person name="Saticioglu I.B."/>
        </authorList>
    </citation>
    <scope>NUCLEOTIDE SEQUENCE [LARGE SCALE GENOMIC DNA]</scope>
    <source>
        <strain evidence="13">faydin-G24</strain>
    </source>
</reference>
<dbReference type="PANTHER" id="PTHR38686">
    <property type="entry name" value="APOLIPOPROTEIN N-ACYLTRANSFERASE"/>
    <property type="match status" value="1"/>
</dbReference>
<dbReference type="InterPro" id="IPR003010">
    <property type="entry name" value="C-N_Hydrolase"/>
</dbReference>
<dbReference type="Gene3D" id="3.60.110.10">
    <property type="entry name" value="Carbon-nitrogen hydrolase"/>
    <property type="match status" value="1"/>
</dbReference>
<evidence type="ECO:0000256" key="10">
    <source>
        <dbReference type="SAM" id="Phobius"/>
    </source>
</evidence>
<sequence>MKLRSLRFALFSLNLKFLRQYFSIKIIIKAFVGAFLLANVIFFSLIDNIFLNFISPFLTLTGIFIIINSTRASFFVAGFFTGALWFYWISFSFIYYDLPYLMPLVFLVIALIYGMLFLFASFPSFVPLRGVMLFLISYVHPFGFNWFNLEATLVLGVFDPSVRGLAFIFLAAICLSLKYKFKFIAAVICLICALQFKSTEAKMLPFDVQLINTNIAQSSRWEHELKDKFIDENLNLITGAISLNRRAIIMPESAFPAFIDHEPNLMAELKTLSKHIVIIAGGLGYENNQSYNSAYLFDNGKMRRLDKMILVPFGEEIPLPKFLSGWINRVFFSGASDFKTAKAPSDYVIDGIKIRNAICYEATRDEIYAGEFDVIIAITNNGWFVPSTQPVLQKILLKYFATKYGKTIYHSVNGSPSGIIVPKKAWIKLDSLL</sequence>
<dbReference type="PROSITE" id="PS50263">
    <property type="entry name" value="CN_HYDROLASE"/>
    <property type="match status" value="1"/>
</dbReference>
<comment type="caution">
    <text evidence="12">The sequence shown here is derived from an EMBL/GenBank/DDBJ whole genome shotgun (WGS) entry which is preliminary data.</text>
</comment>
<evidence type="ECO:0000256" key="2">
    <source>
        <dbReference type="ARBA" id="ARBA00010065"/>
    </source>
</evidence>
<keyword evidence="3" id="KW-1003">Cell membrane</keyword>
<evidence type="ECO:0000256" key="4">
    <source>
        <dbReference type="ARBA" id="ARBA00022519"/>
    </source>
</evidence>
<dbReference type="InterPro" id="IPR059109">
    <property type="entry name" value="Lnt_membrane_dom"/>
</dbReference>
<evidence type="ECO:0000256" key="7">
    <source>
        <dbReference type="ARBA" id="ARBA00022989"/>
    </source>
</evidence>
<gene>
    <name evidence="12" type="ORF">KDD93_04115</name>
</gene>
<dbReference type="InterPro" id="IPR036526">
    <property type="entry name" value="C-N_Hydrolase_sf"/>
</dbReference>
<evidence type="ECO:0000313" key="13">
    <source>
        <dbReference type="Proteomes" id="UP000682951"/>
    </source>
</evidence>
<feature type="transmembrane region" description="Helical" evidence="10">
    <location>
        <begin position="126"/>
        <end position="147"/>
    </location>
</feature>
<dbReference type="EC" id="2.3.1.-" evidence="12"/>
<feature type="domain" description="CN hydrolase" evidence="11">
    <location>
        <begin position="211"/>
        <end position="433"/>
    </location>
</feature>
<feature type="transmembrane region" description="Helical" evidence="10">
    <location>
        <begin position="167"/>
        <end position="194"/>
    </location>
</feature>
<dbReference type="Pfam" id="PF26365">
    <property type="entry name" value="ApoNAT_membrane"/>
    <property type="match status" value="1"/>
</dbReference>
<keyword evidence="4" id="KW-0997">Cell inner membrane</keyword>
<keyword evidence="7 10" id="KW-1133">Transmembrane helix</keyword>
<comment type="subcellular location">
    <subcellularLocation>
        <location evidence="1">Cell membrane</location>
        <topology evidence="1">Multi-pass membrane protein</topology>
    </subcellularLocation>
</comment>
<accession>A0ABS5HIA8</accession>
<evidence type="ECO:0000256" key="8">
    <source>
        <dbReference type="ARBA" id="ARBA00023136"/>
    </source>
</evidence>
<keyword evidence="6 10" id="KW-0812">Transmembrane</keyword>
<name>A0ABS5HIA8_9BACT</name>
<dbReference type="InterPro" id="IPR004563">
    <property type="entry name" value="Apolipo_AcylTrfase"/>
</dbReference>
<feature type="transmembrane region" description="Helical" evidence="10">
    <location>
        <begin position="21"/>
        <end position="43"/>
    </location>
</feature>
<dbReference type="PANTHER" id="PTHR38686:SF1">
    <property type="entry name" value="APOLIPOPROTEIN N-ACYLTRANSFERASE"/>
    <property type="match status" value="1"/>
</dbReference>
<dbReference type="EMBL" id="JAGSSW010000003">
    <property type="protein sequence ID" value="MBR8463760.1"/>
    <property type="molecule type" value="Genomic_DNA"/>
</dbReference>